<dbReference type="GO" id="GO:0044718">
    <property type="term" value="P:siderophore transmembrane transport"/>
    <property type="evidence" value="ECO:0007669"/>
    <property type="project" value="TreeGrafter"/>
</dbReference>
<evidence type="ECO:0000313" key="15">
    <source>
        <dbReference type="EMBL" id="TCL35441.1"/>
    </source>
</evidence>
<dbReference type="Pfam" id="PF07715">
    <property type="entry name" value="Plug"/>
    <property type="match status" value="1"/>
</dbReference>
<feature type="domain" description="TonB-dependent receptor plug" evidence="14">
    <location>
        <begin position="55"/>
        <end position="161"/>
    </location>
</feature>
<name>A0A4R1PVP1_9FIRM</name>
<gene>
    <name evidence="15" type="ORF">EV210_112101</name>
</gene>
<evidence type="ECO:0000256" key="8">
    <source>
        <dbReference type="ARBA" id="ARBA00023170"/>
    </source>
</evidence>
<keyword evidence="3 10" id="KW-1134">Transmembrane beta strand</keyword>
<comment type="caution">
    <text evidence="15">The sequence shown here is derived from an EMBL/GenBank/DDBJ whole genome shotgun (WGS) entry which is preliminary data.</text>
</comment>
<accession>A0A4R1PVP1</accession>
<keyword evidence="9 10" id="KW-0998">Cell outer membrane</keyword>
<evidence type="ECO:0000256" key="4">
    <source>
        <dbReference type="ARBA" id="ARBA00022692"/>
    </source>
</evidence>
<sequence length="626" mass="70035">MKQKDRGINRKAWLCAMVVTSAVLLQAPGAAFAEEQQEFALDQVVVTATKIPVKQFEANANISVINKEKIEQQHYANLEQALRDVPGITLTNYGRAGFDSSNGLKINGSPNIVVLVDGVRANHAGLSFPATTYMDMENIERIEILKGSASAIYGSDAKGGVINIITRNPQEDKSVLKISGGNFSGESYSFLNEGVKNDWTYRVVAKKSLLGDAEDGRGITIPQSLNSDTLGFKVSKKINNESDIKLSYNSYKSKWMYFDGASGGGNTRGTADDYDWNVVYNYQINDRTTNVFSFKNSHYKFLSDGGSGQYASPWENIVNTLNFSDQITRKVDTRHTMVAGVDYTRDNVVSTNGLTLNNKALYVQDEWNFDQQWKLTTGLRYDEHSLAGNNTTPRLNLGYKISDRTNYYLSYSEFFVAPTPYQLFNANHGNVNLKAEDGSTKEFGINHRFNDTLVMSANIFQRKADNVIQYNYNSNQFNNTDEDAKGWDIQLNKKISDSISAFMGYTYTNMKESRGSKINAGGYIPKHAINIGVDYVEGKFDVGIQGRAAIDRKGKETVESFFPCDSYWIWDIGVNYKVNSEAKAFIKVNNIFDKFYAEHSAASSYTPGNWYTMPGRNVIVGMSYTF</sequence>
<dbReference type="InterPro" id="IPR037066">
    <property type="entry name" value="Plug_dom_sf"/>
</dbReference>
<evidence type="ECO:0000256" key="7">
    <source>
        <dbReference type="ARBA" id="ARBA00023136"/>
    </source>
</evidence>
<keyword evidence="2 10" id="KW-0813">Transport</keyword>
<dbReference type="PANTHER" id="PTHR30069:SF29">
    <property type="entry name" value="HEMOGLOBIN AND HEMOGLOBIN-HAPTOGLOBIN-BINDING PROTEIN 1-RELATED"/>
    <property type="match status" value="1"/>
</dbReference>
<dbReference type="GO" id="GO:0015344">
    <property type="term" value="F:siderophore uptake transmembrane transporter activity"/>
    <property type="evidence" value="ECO:0007669"/>
    <property type="project" value="TreeGrafter"/>
</dbReference>
<dbReference type="SUPFAM" id="SSF56935">
    <property type="entry name" value="Porins"/>
    <property type="match status" value="1"/>
</dbReference>
<reference evidence="15 16" key="1">
    <citation type="submission" date="2019-03" db="EMBL/GenBank/DDBJ databases">
        <title>Genomic Encyclopedia of Type Strains, Phase IV (KMG-IV): sequencing the most valuable type-strain genomes for metagenomic binning, comparative biology and taxonomic classification.</title>
        <authorList>
            <person name="Goeker M."/>
        </authorList>
    </citation>
    <scope>NUCLEOTIDE SEQUENCE [LARGE SCALE GENOMIC DNA]</scope>
    <source>
        <strain evidence="15 16">DSM 15969</strain>
    </source>
</reference>
<dbReference type="PROSITE" id="PS52016">
    <property type="entry name" value="TONB_DEPENDENT_REC_3"/>
    <property type="match status" value="1"/>
</dbReference>
<dbReference type="EMBL" id="SLUI01000012">
    <property type="protein sequence ID" value="TCL35441.1"/>
    <property type="molecule type" value="Genomic_DNA"/>
</dbReference>
<keyword evidence="16" id="KW-1185">Reference proteome</keyword>
<keyword evidence="7 10" id="KW-0472">Membrane</keyword>
<organism evidence="15 16">
    <name type="scientific">Anaerospora hongkongensis</name>
    <dbReference type="NCBI Taxonomy" id="244830"/>
    <lineage>
        <taxon>Bacteria</taxon>
        <taxon>Bacillati</taxon>
        <taxon>Bacillota</taxon>
        <taxon>Negativicutes</taxon>
        <taxon>Selenomonadales</taxon>
        <taxon>Sporomusaceae</taxon>
        <taxon>Anaerospora</taxon>
    </lineage>
</organism>
<protein>
    <submittedName>
        <fullName evidence="15">Vitamin B12 transporter</fullName>
    </submittedName>
</protein>
<evidence type="ECO:0000256" key="1">
    <source>
        <dbReference type="ARBA" id="ARBA00004571"/>
    </source>
</evidence>
<evidence type="ECO:0000256" key="6">
    <source>
        <dbReference type="ARBA" id="ARBA00023077"/>
    </source>
</evidence>
<dbReference type="Pfam" id="PF00593">
    <property type="entry name" value="TonB_dep_Rec_b-barrel"/>
    <property type="match status" value="1"/>
</dbReference>
<evidence type="ECO:0000256" key="10">
    <source>
        <dbReference type="PROSITE-ProRule" id="PRU01360"/>
    </source>
</evidence>
<evidence type="ECO:0000256" key="12">
    <source>
        <dbReference type="SAM" id="SignalP"/>
    </source>
</evidence>
<dbReference type="RefSeq" id="WP_132082540.1">
    <property type="nucleotide sequence ID" value="NZ_SLUI01000012.1"/>
</dbReference>
<evidence type="ECO:0000259" key="13">
    <source>
        <dbReference type="Pfam" id="PF00593"/>
    </source>
</evidence>
<dbReference type="Gene3D" id="2.40.170.20">
    <property type="entry name" value="TonB-dependent receptor, beta-barrel domain"/>
    <property type="match status" value="1"/>
</dbReference>
<dbReference type="CDD" id="cd01347">
    <property type="entry name" value="ligand_gated_channel"/>
    <property type="match status" value="1"/>
</dbReference>
<evidence type="ECO:0000256" key="11">
    <source>
        <dbReference type="RuleBase" id="RU003357"/>
    </source>
</evidence>
<feature type="chain" id="PRO_5020255016" evidence="12">
    <location>
        <begin position="34"/>
        <end position="626"/>
    </location>
</feature>
<feature type="domain" description="TonB-dependent receptor-like beta-barrel" evidence="13">
    <location>
        <begin position="245"/>
        <end position="591"/>
    </location>
</feature>
<dbReference type="AlphaFoldDB" id="A0A4R1PVP1"/>
<keyword evidence="5 12" id="KW-0732">Signal</keyword>
<evidence type="ECO:0000256" key="2">
    <source>
        <dbReference type="ARBA" id="ARBA00022448"/>
    </source>
</evidence>
<dbReference type="InterPro" id="IPR012910">
    <property type="entry name" value="Plug_dom"/>
</dbReference>
<comment type="similarity">
    <text evidence="10 11">Belongs to the TonB-dependent receptor family.</text>
</comment>
<feature type="signal peptide" evidence="12">
    <location>
        <begin position="1"/>
        <end position="33"/>
    </location>
</feature>
<dbReference type="OrthoDB" id="337377at2"/>
<keyword evidence="6 11" id="KW-0798">TonB box</keyword>
<comment type="subcellular location">
    <subcellularLocation>
        <location evidence="1 10">Cell outer membrane</location>
        <topology evidence="1 10">Multi-pass membrane protein</topology>
    </subcellularLocation>
</comment>
<dbReference type="PANTHER" id="PTHR30069">
    <property type="entry name" value="TONB-DEPENDENT OUTER MEMBRANE RECEPTOR"/>
    <property type="match status" value="1"/>
</dbReference>
<proteinExistence type="inferred from homology"/>
<evidence type="ECO:0000256" key="9">
    <source>
        <dbReference type="ARBA" id="ARBA00023237"/>
    </source>
</evidence>
<keyword evidence="4 10" id="KW-0812">Transmembrane</keyword>
<dbReference type="Gene3D" id="2.170.130.10">
    <property type="entry name" value="TonB-dependent receptor, plug domain"/>
    <property type="match status" value="1"/>
</dbReference>
<dbReference type="InterPro" id="IPR039426">
    <property type="entry name" value="TonB-dep_rcpt-like"/>
</dbReference>
<dbReference type="InterPro" id="IPR000531">
    <property type="entry name" value="Beta-barrel_TonB"/>
</dbReference>
<dbReference type="GO" id="GO:0009279">
    <property type="term" value="C:cell outer membrane"/>
    <property type="evidence" value="ECO:0007669"/>
    <property type="project" value="UniProtKB-SubCell"/>
</dbReference>
<dbReference type="Proteomes" id="UP000295063">
    <property type="component" value="Unassembled WGS sequence"/>
</dbReference>
<evidence type="ECO:0000256" key="3">
    <source>
        <dbReference type="ARBA" id="ARBA00022452"/>
    </source>
</evidence>
<dbReference type="InterPro" id="IPR036942">
    <property type="entry name" value="Beta-barrel_TonB_sf"/>
</dbReference>
<keyword evidence="8" id="KW-0675">Receptor</keyword>
<evidence type="ECO:0000259" key="14">
    <source>
        <dbReference type="Pfam" id="PF07715"/>
    </source>
</evidence>
<evidence type="ECO:0000313" key="16">
    <source>
        <dbReference type="Proteomes" id="UP000295063"/>
    </source>
</evidence>
<evidence type="ECO:0000256" key="5">
    <source>
        <dbReference type="ARBA" id="ARBA00022729"/>
    </source>
</evidence>